<gene>
    <name evidence="1" type="ORF">BV22DRAFT_1126753</name>
</gene>
<keyword evidence="2" id="KW-1185">Reference proteome</keyword>
<evidence type="ECO:0000313" key="2">
    <source>
        <dbReference type="Proteomes" id="UP000790709"/>
    </source>
</evidence>
<name>A0ACB8BR38_9AGAM</name>
<reference evidence="1" key="1">
    <citation type="journal article" date="2021" name="New Phytol.">
        <title>Evolutionary innovations through gain and loss of genes in the ectomycorrhizal Boletales.</title>
        <authorList>
            <person name="Wu G."/>
            <person name="Miyauchi S."/>
            <person name="Morin E."/>
            <person name="Kuo A."/>
            <person name="Drula E."/>
            <person name="Varga T."/>
            <person name="Kohler A."/>
            <person name="Feng B."/>
            <person name="Cao Y."/>
            <person name="Lipzen A."/>
            <person name="Daum C."/>
            <person name="Hundley H."/>
            <person name="Pangilinan J."/>
            <person name="Johnson J."/>
            <person name="Barry K."/>
            <person name="LaButti K."/>
            <person name="Ng V."/>
            <person name="Ahrendt S."/>
            <person name="Min B."/>
            <person name="Choi I.G."/>
            <person name="Park H."/>
            <person name="Plett J.M."/>
            <person name="Magnuson J."/>
            <person name="Spatafora J.W."/>
            <person name="Nagy L.G."/>
            <person name="Henrissat B."/>
            <person name="Grigoriev I.V."/>
            <person name="Yang Z.L."/>
            <person name="Xu J."/>
            <person name="Martin F.M."/>
        </authorList>
    </citation>
    <scope>NUCLEOTIDE SEQUENCE</scope>
    <source>
        <strain evidence="1">KUC20120723A-06</strain>
    </source>
</reference>
<dbReference type="EMBL" id="MU266356">
    <property type="protein sequence ID" value="KAH7928149.1"/>
    <property type="molecule type" value="Genomic_DNA"/>
</dbReference>
<dbReference type="Proteomes" id="UP000790709">
    <property type="component" value="Unassembled WGS sequence"/>
</dbReference>
<comment type="caution">
    <text evidence="1">The sequence shown here is derived from an EMBL/GenBank/DDBJ whole genome shotgun (WGS) entry which is preliminary data.</text>
</comment>
<accession>A0ACB8BR38</accession>
<organism evidence="1 2">
    <name type="scientific">Leucogyrophana mollusca</name>
    <dbReference type="NCBI Taxonomy" id="85980"/>
    <lineage>
        <taxon>Eukaryota</taxon>
        <taxon>Fungi</taxon>
        <taxon>Dikarya</taxon>
        <taxon>Basidiomycota</taxon>
        <taxon>Agaricomycotina</taxon>
        <taxon>Agaricomycetes</taxon>
        <taxon>Agaricomycetidae</taxon>
        <taxon>Boletales</taxon>
        <taxon>Boletales incertae sedis</taxon>
        <taxon>Leucogyrophana</taxon>
    </lineage>
</organism>
<sequence length="181" mass="20255">MSQKLVLTTASLHNVVISNDSDNVYYDIITPEWETHMTTVRRLNTTTHAFDVVGNIRNLGDKIDQPIAVSMYGGEFTPTDVFLQRVEGSGASQWRFADGEGGSYAWSVQKHHQHLELFNVSDSMNTLSIPAATFHPHKRHLLVGMISRHAYIEVDASLFDSLDSVIVSLLVIERMRRGGSL</sequence>
<proteinExistence type="predicted"/>
<protein>
    <submittedName>
        <fullName evidence="1">Uncharacterized protein</fullName>
    </submittedName>
</protein>
<evidence type="ECO:0000313" key="1">
    <source>
        <dbReference type="EMBL" id="KAH7928149.1"/>
    </source>
</evidence>